<feature type="signal peptide" evidence="1">
    <location>
        <begin position="1"/>
        <end position="16"/>
    </location>
</feature>
<dbReference type="EMBL" id="AK303196">
    <property type="protein sequence ID" value="BAH13917.1"/>
    <property type="molecule type" value="mRNA"/>
</dbReference>
<evidence type="ECO:0000313" key="2">
    <source>
        <dbReference type="EMBL" id="BAH13917.1"/>
    </source>
</evidence>
<name>B7Z8D1_HUMAN</name>
<organism evidence="2">
    <name type="scientific">Homo sapiens</name>
    <name type="common">Human</name>
    <dbReference type="NCBI Taxonomy" id="9606"/>
    <lineage>
        <taxon>Eukaryota</taxon>
        <taxon>Metazoa</taxon>
        <taxon>Chordata</taxon>
        <taxon>Craniata</taxon>
        <taxon>Vertebrata</taxon>
        <taxon>Euteleostomi</taxon>
        <taxon>Mammalia</taxon>
        <taxon>Eutheria</taxon>
        <taxon>Euarchontoglires</taxon>
        <taxon>Primates</taxon>
        <taxon>Haplorrhini</taxon>
        <taxon>Catarrhini</taxon>
        <taxon>Hominidae</taxon>
        <taxon>Homo</taxon>
    </lineage>
</organism>
<keyword evidence="1" id="KW-0732">Signal</keyword>
<dbReference type="AlphaFoldDB" id="B7Z8D1"/>
<protein>
    <submittedName>
        <fullName evidence="2">cDNA FLJ59079</fullName>
    </submittedName>
</protein>
<sequence length="141" mass="15764">MIFSFLLISAPSFCCRQGIRDPLAIFCFSQDGLQVYFIHGAPLRGQQFIQTKFEYLTQLEVSIGSGFLGSQSKMASFYDHVGELQFGGCFPIDYFFHSVSTNQPNNFNRLVLANAMSPGSCLQVILRIKVTVNKNHSICCC</sequence>
<evidence type="ECO:0000256" key="1">
    <source>
        <dbReference type="SAM" id="SignalP"/>
    </source>
</evidence>
<accession>B7Z8D1</accession>
<reference evidence="2" key="1">
    <citation type="submission" date="2007-10" db="EMBL/GenBank/DDBJ databases">
        <title>NEDO human cDNA sequencing project focused on splicing variants.</title>
        <authorList>
            <person name="Wakamatsu A."/>
            <person name="Yamamoto J."/>
            <person name="Kimura K."/>
            <person name="Ishii S."/>
            <person name="Watanabe K."/>
            <person name="Sugiyama A."/>
            <person name="Murakawa K."/>
            <person name="Kaida T."/>
            <person name="Tsuchiya K."/>
            <person name="Fukuzumi Y."/>
            <person name="Kumagai A."/>
            <person name="Oishi Y."/>
            <person name="Yamamoto S."/>
            <person name="Ono Y."/>
            <person name="Komori Y."/>
            <person name="Yamazaki M."/>
            <person name="Kisu Y."/>
            <person name="Nishikawa T."/>
            <person name="Sugano S."/>
            <person name="Nomura N."/>
            <person name="Isogai T."/>
        </authorList>
    </citation>
    <scope>NUCLEOTIDE SEQUENCE</scope>
    <source>
        <tissue evidence="2">Thymus</tissue>
    </source>
</reference>
<feature type="chain" id="PRO_5002866533" evidence="1">
    <location>
        <begin position="17"/>
        <end position="141"/>
    </location>
</feature>
<proteinExistence type="evidence at transcript level"/>